<protein>
    <submittedName>
        <fullName evidence="2">Uncharacterized protein</fullName>
    </submittedName>
</protein>
<proteinExistence type="predicted"/>
<evidence type="ECO:0000256" key="1">
    <source>
        <dbReference type="SAM" id="Phobius"/>
    </source>
</evidence>
<keyword evidence="1" id="KW-1133">Transmembrane helix</keyword>
<dbReference type="Proteomes" id="UP000235145">
    <property type="component" value="Unassembled WGS sequence"/>
</dbReference>
<name>A0A9R1XJF5_LACSA</name>
<accession>A0A9R1XJF5</accession>
<sequence length="89" mass="10347">MISTNLSYWKVSTFSKVEKLGQASPAPASLPIKKDVAKIMYTSQILGIIYTLFLHMFLFWFVELTDNSEKLKLRYEINRLTDNSEKLKL</sequence>
<reference evidence="2 3" key="1">
    <citation type="journal article" date="2017" name="Nat. Commun.">
        <title>Genome assembly with in vitro proximity ligation data and whole-genome triplication in lettuce.</title>
        <authorList>
            <person name="Reyes-Chin-Wo S."/>
            <person name="Wang Z."/>
            <person name="Yang X."/>
            <person name="Kozik A."/>
            <person name="Arikit S."/>
            <person name="Song C."/>
            <person name="Xia L."/>
            <person name="Froenicke L."/>
            <person name="Lavelle D.O."/>
            <person name="Truco M.J."/>
            <person name="Xia R."/>
            <person name="Zhu S."/>
            <person name="Xu C."/>
            <person name="Xu H."/>
            <person name="Xu X."/>
            <person name="Cox K."/>
            <person name="Korf I."/>
            <person name="Meyers B.C."/>
            <person name="Michelmore R.W."/>
        </authorList>
    </citation>
    <scope>NUCLEOTIDE SEQUENCE [LARGE SCALE GENOMIC DNA]</scope>
    <source>
        <strain evidence="3">cv. Salinas</strain>
        <tissue evidence="2">Seedlings</tissue>
    </source>
</reference>
<keyword evidence="1" id="KW-0812">Transmembrane</keyword>
<evidence type="ECO:0000313" key="2">
    <source>
        <dbReference type="EMBL" id="KAJ0212104.1"/>
    </source>
</evidence>
<keyword evidence="3" id="KW-1185">Reference proteome</keyword>
<evidence type="ECO:0000313" key="3">
    <source>
        <dbReference type="Proteomes" id="UP000235145"/>
    </source>
</evidence>
<dbReference type="EMBL" id="NBSK02000004">
    <property type="protein sequence ID" value="KAJ0212104.1"/>
    <property type="molecule type" value="Genomic_DNA"/>
</dbReference>
<gene>
    <name evidence="2" type="ORF">LSAT_V11C400180090</name>
</gene>
<feature type="transmembrane region" description="Helical" evidence="1">
    <location>
        <begin position="39"/>
        <end position="62"/>
    </location>
</feature>
<organism evidence="2 3">
    <name type="scientific">Lactuca sativa</name>
    <name type="common">Garden lettuce</name>
    <dbReference type="NCBI Taxonomy" id="4236"/>
    <lineage>
        <taxon>Eukaryota</taxon>
        <taxon>Viridiplantae</taxon>
        <taxon>Streptophyta</taxon>
        <taxon>Embryophyta</taxon>
        <taxon>Tracheophyta</taxon>
        <taxon>Spermatophyta</taxon>
        <taxon>Magnoliopsida</taxon>
        <taxon>eudicotyledons</taxon>
        <taxon>Gunneridae</taxon>
        <taxon>Pentapetalae</taxon>
        <taxon>asterids</taxon>
        <taxon>campanulids</taxon>
        <taxon>Asterales</taxon>
        <taxon>Asteraceae</taxon>
        <taxon>Cichorioideae</taxon>
        <taxon>Cichorieae</taxon>
        <taxon>Lactucinae</taxon>
        <taxon>Lactuca</taxon>
    </lineage>
</organism>
<keyword evidence="1" id="KW-0472">Membrane</keyword>
<dbReference type="AlphaFoldDB" id="A0A9R1XJF5"/>
<comment type="caution">
    <text evidence="2">The sequence shown here is derived from an EMBL/GenBank/DDBJ whole genome shotgun (WGS) entry which is preliminary data.</text>
</comment>